<keyword evidence="2" id="KW-0963">Cytoplasm</keyword>
<reference evidence="11 12" key="1">
    <citation type="submission" date="2018-09" db="EMBL/GenBank/DDBJ databases">
        <title>Genome Sequence of Paenibacillus lautus Strain E7593-69, Azo Dye-Degrading Bacteria, Isolated from Commercial Tattoo Inks.</title>
        <authorList>
            <person name="Nho S.W."/>
            <person name="Kim S.-J."/>
            <person name="Kweon O."/>
            <person name="Cerniglia C.E."/>
        </authorList>
    </citation>
    <scope>NUCLEOTIDE SEQUENCE [LARGE SCALE GENOMIC DNA]</scope>
    <source>
        <strain evidence="11 12">E7593-69</strain>
    </source>
</reference>
<evidence type="ECO:0000256" key="3">
    <source>
        <dbReference type="ARBA" id="ARBA00022553"/>
    </source>
</evidence>
<keyword evidence="5" id="KW-0805">Transcription regulation</keyword>
<keyword evidence="4" id="KW-0902">Two-component regulatory system</keyword>
<evidence type="ECO:0000313" key="11">
    <source>
        <dbReference type="EMBL" id="AYB44634.1"/>
    </source>
</evidence>
<dbReference type="InterPro" id="IPR018062">
    <property type="entry name" value="HTH_AraC-typ_CS"/>
</dbReference>
<comment type="subcellular location">
    <subcellularLocation>
        <location evidence="1">Cytoplasm</location>
    </subcellularLocation>
</comment>
<feature type="modified residue" description="4-aspartylphosphate" evidence="8">
    <location>
        <position position="60"/>
    </location>
</feature>
<dbReference type="PANTHER" id="PTHR42713">
    <property type="entry name" value="HISTIDINE KINASE-RELATED"/>
    <property type="match status" value="1"/>
</dbReference>
<dbReference type="AlphaFoldDB" id="A0A385TPM1"/>
<dbReference type="InterPro" id="IPR018060">
    <property type="entry name" value="HTH_AraC"/>
</dbReference>
<gene>
    <name evidence="11" type="ORF">D5F53_15735</name>
</gene>
<evidence type="ECO:0000256" key="6">
    <source>
        <dbReference type="ARBA" id="ARBA00023125"/>
    </source>
</evidence>
<feature type="domain" description="HTH araC/xylS-type" evidence="9">
    <location>
        <begin position="422"/>
        <end position="520"/>
    </location>
</feature>
<dbReference type="InterPro" id="IPR001789">
    <property type="entry name" value="Sig_transdc_resp-reg_receiver"/>
</dbReference>
<evidence type="ECO:0000256" key="2">
    <source>
        <dbReference type="ARBA" id="ARBA00022490"/>
    </source>
</evidence>
<dbReference type="GO" id="GO:0005737">
    <property type="term" value="C:cytoplasm"/>
    <property type="evidence" value="ECO:0007669"/>
    <property type="project" value="UniProtKB-SubCell"/>
</dbReference>
<dbReference type="SMART" id="SM00342">
    <property type="entry name" value="HTH_ARAC"/>
    <property type="match status" value="1"/>
</dbReference>
<evidence type="ECO:0000256" key="8">
    <source>
        <dbReference type="PROSITE-ProRule" id="PRU00169"/>
    </source>
</evidence>
<dbReference type="KEGG" id="plw:D5F53_15735"/>
<dbReference type="PROSITE" id="PS50110">
    <property type="entry name" value="RESPONSE_REGULATORY"/>
    <property type="match status" value="1"/>
</dbReference>
<dbReference type="SMART" id="SM00448">
    <property type="entry name" value="REC"/>
    <property type="match status" value="1"/>
</dbReference>
<sequence length="528" mass="60692">MQHVKTVKMLIVDDEPVICQGLHYTIDWADYGVEVVAEAYDGNEALQVVQEREIDLVLTDIRMEGMDGLQLAKELKLRHPQVRVIMISGYEEFEYARQAIKLDVTDYLLKPVDIDELVAAVTGIVEDIRNQDIRVDGSSKEAELWLSDMAAHYETSLAKAVPSDLANGAEYKLMATQLEKFSNLAASVSEQDVTMLQHVWIQTVRESLETSGIRQVSVFVHKNLLLTLLMTDQPRPKRQWDEILQAMLDAWPSEHRLYGAVSDAYASLDQTAAICSEVRALLPYYALEQRPLLDREYKAEVDNGRALHDFDSADMVSKLSVALFKQDADMLEELVDGMFRFFRDQRYLLTDMVNVCDELSIMLRQRLRQSGLTQLEHGLERTIDLEVFNDPDAIRLTISTEVFDLLRLIDKVGIDRSFWIIEKAKKYMADHYLSDLKASEVAAYLKITPSYFSNIFKQSTGKSFSEYMNELRINEARKLLLTTQDKVFEIADRVGYKEYKYFVSVFKLYTGMTPKKYRVLNIKEKSEA</sequence>
<evidence type="ECO:0000313" key="12">
    <source>
        <dbReference type="Proteomes" id="UP000266552"/>
    </source>
</evidence>
<dbReference type="InterPro" id="IPR009057">
    <property type="entry name" value="Homeodomain-like_sf"/>
</dbReference>
<feature type="domain" description="Response regulatory" evidence="10">
    <location>
        <begin position="8"/>
        <end position="125"/>
    </location>
</feature>
<accession>A0A385TPM1</accession>
<evidence type="ECO:0000256" key="5">
    <source>
        <dbReference type="ARBA" id="ARBA00023015"/>
    </source>
</evidence>
<dbReference type="PROSITE" id="PS01124">
    <property type="entry name" value="HTH_ARAC_FAMILY_2"/>
    <property type="match status" value="1"/>
</dbReference>
<dbReference type="InterPro" id="IPR020449">
    <property type="entry name" value="Tscrpt_reg_AraC-type_HTH"/>
</dbReference>
<dbReference type="Proteomes" id="UP000266552">
    <property type="component" value="Chromosome"/>
</dbReference>
<dbReference type="SUPFAM" id="SSF52172">
    <property type="entry name" value="CheY-like"/>
    <property type="match status" value="1"/>
</dbReference>
<dbReference type="InterPro" id="IPR011006">
    <property type="entry name" value="CheY-like_superfamily"/>
</dbReference>
<dbReference type="Pfam" id="PF00072">
    <property type="entry name" value="Response_reg"/>
    <property type="match status" value="1"/>
</dbReference>
<proteinExistence type="predicted"/>
<evidence type="ECO:0000256" key="1">
    <source>
        <dbReference type="ARBA" id="ARBA00004496"/>
    </source>
</evidence>
<dbReference type="Pfam" id="PF12833">
    <property type="entry name" value="HTH_18"/>
    <property type="match status" value="1"/>
</dbReference>
<dbReference type="InterPro" id="IPR051552">
    <property type="entry name" value="HptR"/>
</dbReference>
<dbReference type="GO" id="GO:0043565">
    <property type="term" value="F:sequence-specific DNA binding"/>
    <property type="evidence" value="ECO:0007669"/>
    <property type="project" value="InterPro"/>
</dbReference>
<dbReference type="EMBL" id="CP032412">
    <property type="protein sequence ID" value="AYB44634.1"/>
    <property type="molecule type" value="Genomic_DNA"/>
</dbReference>
<dbReference type="CDD" id="cd17536">
    <property type="entry name" value="REC_YesN-like"/>
    <property type="match status" value="1"/>
</dbReference>
<dbReference type="GO" id="GO:0000160">
    <property type="term" value="P:phosphorelay signal transduction system"/>
    <property type="evidence" value="ECO:0007669"/>
    <property type="project" value="UniProtKB-KW"/>
</dbReference>
<evidence type="ECO:0000259" key="10">
    <source>
        <dbReference type="PROSITE" id="PS50110"/>
    </source>
</evidence>
<organism evidence="11 12">
    <name type="scientific">Paenibacillus lautus</name>
    <name type="common">Bacillus lautus</name>
    <dbReference type="NCBI Taxonomy" id="1401"/>
    <lineage>
        <taxon>Bacteria</taxon>
        <taxon>Bacillati</taxon>
        <taxon>Bacillota</taxon>
        <taxon>Bacilli</taxon>
        <taxon>Bacillales</taxon>
        <taxon>Paenibacillaceae</taxon>
        <taxon>Paenibacillus</taxon>
    </lineage>
</organism>
<dbReference type="SUPFAM" id="SSF46689">
    <property type="entry name" value="Homeodomain-like"/>
    <property type="match status" value="2"/>
</dbReference>
<keyword evidence="7" id="KW-0804">Transcription</keyword>
<protein>
    <submittedName>
        <fullName evidence="11">Response regulator</fullName>
    </submittedName>
</protein>
<name>A0A385TPM1_PAELA</name>
<dbReference type="PANTHER" id="PTHR42713:SF3">
    <property type="entry name" value="TRANSCRIPTIONAL REGULATORY PROTEIN HPTR"/>
    <property type="match status" value="1"/>
</dbReference>
<keyword evidence="3 8" id="KW-0597">Phosphoprotein</keyword>
<evidence type="ECO:0000256" key="4">
    <source>
        <dbReference type="ARBA" id="ARBA00023012"/>
    </source>
</evidence>
<keyword evidence="12" id="KW-1185">Reference proteome</keyword>
<dbReference type="Gene3D" id="1.10.10.60">
    <property type="entry name" value="Homeodomain-like"/>
    <property type="match status" value="2"/>
</dbReference>
<evidence type="ECO:0000256" key="7">
    <source>
        <dbReference type="ARBA" id="ARBA00023163"/>
    </source>
</evidence>
<dbReference type="PRINTS" id="PR00032">
    <property type="entry name" value="HTHARAC"/>
</dbReference>
<dbReference type="RefSeq" id="WP_119848521.1">
    <property type="nucleotide sequence ID" value="NZ_CP032412.1"/>
</dbReference>
<evidence type="ECO:0000259" key="9">
    <source>
        <dbReference type="PROSITE" id="PS01124"/>
    </source>
</evidence>
<dbReference type="PROSITE" id="PS00041">
    <property type="entry name" value="HTH_ARAC_FAMILY_1"/>
    <property type="match status" value="1"/>
</dbReference>
<dbReference type="GO" id="GO:0003700">
    <property type="term" value="F:DNA-binding transcription factor activity"/>
    <property type="evidence" value="ECO:0007669"/>
    <property type="project" value="InterPro"/>
</dbReference>
<keyword evidence="6" id="KW-0238">DNA-binding</keyword>
<dbReference type="Gene3D" id="3.40.50.2300">
    <property type="match status" value="1"/>
</dbReference>